<protein>
    <recommendedName>
        <fullName evidence="4">Leucyl/phenylalanyl-tRNA--protein transferase</fullName>
        <ecNumber evidence="4">2.3.2.6</ecNumber>
    </recommendedName>
    <alternativeName>
        <fullName evidence="4">L/F-transferase</fullName>
    </alternativeName>
    <alternativeName>
        <fullName evidence="4">Leucyltransferase</fullName>
    </alternativeName>
    <alternativeName>
        <fullName evidence="4">Phenyalanyltransferase</fullName>
    </alternativeName>
</protein>
<comment type="catalytic activity">
    <reaction evidence="4">
        <text>N-terminal L-lysyl-[protein] + L-leucyl-tRNA(Leu) = N-terminal L-leucyl-L-lysyl-[protein] + tRNA(Leu) + H(+)</text>
        <dbReference type="Rhea" id="RHEA:12340"/>
        <dbReference type="Rhea" id="RHEA-COMP:9613"/>
        <dbReference type="Rhea" id="RHEA-COMP:9622"/>
        <dbReference type="Rhea" id="RHEA-COMP:12670"/>
        <dbReference type="Rhea" id="RHEA-COMP:12671"/>
        <dbReference type="ChEBI" id="CHEBI:15378"/>
        <dbReference type="ChEBI" id="CHEBI:65249"/>
        <dbReference type="ChEBI" id="CHEBI:78442"/>
        <dbReference type="ChEBI" id="CHEBI:78494"/>
        <dbReference type="ChEBI" id="CHEBI:133043"/>
        <dbReference type="EC" id="2.3.2.6"/>
    </reaction>
</comment>
<evidence type="ECO:0000256" key="3">
    <source>
        <dbReference type="ARBA" id="ARBA00023315"/>
    </source>
</evidence>
<keyword evidence="1 4" id="KW-0963">Cytoplasm</keyword>
<dbReference type="HAMAP" id="MF_00688">
    <property type="entry name" value="Leu_Phe_trans"/>
    <property type="match status" value="1"/>
</dbReference>
<evidence type="ECO:0000256" key="1">
    <source>
        <dbReference type="ARBA" id="ARBA00022490"/>
    </source>
</evidence>
<dbReference type="InterPro" id="IPR016181">
    <property type="entry name" value="Acyl_CoA_acyltransferase"/>
</dbReference>
<dbReference type="GO" id="GO:0008914">
    <property type="term" value="F:leucyl-tRNA--protein transferase activity"/>
    <property type="evidence" value="ECO:0007669"/>
    <property type="project" value="UniProtKB-EC"/>
</dbReference>
<proteinExistence type="inferred from homology"/>
<sequence>MHSLPFLDDQLWFPHPDTALDEPNGLLALGGDLSPERLLLAYQNGIFPWFNEGEPPLWWSPAPRMVLFPAEIKISRSLKKRLRRGDFDLSMNHAFAEVIGLCAQVRQNKEGTWISPAMQKAYLRLHQMGYAHSIEVWQAGQLVGGLYGLNLGEVFFGESMFSLVSDASKVALASLANWMQRHAPQGLIDCQVYSDHLASLGAREIERDAFLHTLALRVPQAHWIAQDLNWELVWP</sequence>
<dbReference type="EMBL" id="JBANFI010000004">
    <property type="protein sequence ID" value="MFK7160917.1"/>
    <property type="molecule type" value="Genomic_DNA"/>
</dbReference>
<gene>
    <name evidence="4 5" type="primary">aat</name>
    <name evidence="5" type="ORF">V6U78_07705</name>
</gene>
<dbReference type="InterPro" id="IPR042203">
    <property type="entry name" value="Leu/Phe-tRNA_Trfase_C"/>
</dbReference>
<comment type="subcellular location">
    <subcellularLocation>
        <location evidence="4">Cytoplasm</location>
    </subcellularLocation>
</comment>
<comment type="catalytic activity">
    <reaction evidence="4">
        <text>N-terminal L-arginyl-[protein] + L-leucyl-tRNA(Leu) = N-terminal L-leucyl-L-arginyl-[protein] + tRNA(Leu) + H(+)</text>
        <dbReference type="Rhea" id="RHEA:50416"/>
        <dbReference type="Rhea" id="RHEA-COMP:9613"/>
        <dbReference type="Rhea" id="RHEA-COMP:9622"/>
        <dbReference type="Rhea" id="RHEA-COMP:12672"/>
        <dbReference type="Rhea" id="RHEA-COMP:12673"/>
        <dbReference type="ChEBI" id="CHEBI:15378"/>
        <dbReference type="ChEBI" id="CHEBI:64719"/>
        <dbReference type="ChEBI" id="CHEBI:78442"/>
        <dbReference type="ChEBI" id="CHEBI:78494"/>
        <dbReference type="ChEBI" id="CHEBI:133044"/>
        <dbReference type="EC" id="2.3.2.6"/>
    </reaction>
</comment>
<comment type="catalytic activity">
    <reaction evidence="4">
        <text>L-phenylalanyl-tRNA(Phe) + an N-terminal L-alpha-aminoacyl-[protein] = an N-terminal L-phenylalanyl-L-alpha-aminoacyl-[protein] + tRNA(Phe)</text>
        <dbReference type="Rhea" id="RHEA:43632"/>
        <dbReference type="Rhea" id="RHEA-COMP:9668"/>
        <dbReference type="Rhea" id="RHEA-COMP:9699"/>
        <dbReference type="Rhea" id="RHEA-COMP:10636"/>
        <dbReference type="Rhea" id="RHEA-COMP:10637"/>
        <dbReference type="ChEBI" id="CHEBI:78442"/>
        <dbReference type="ChEBI" id="CHEBI:78531"/>
        <dbReference type="ChEBI" id="CHEBI:78597"/>
        <dbReference type="ChEBI" id="CHEBI:83561"/>
        <dbReference type="EC" id="2.3.2.6"/>
    </reaction>
</comment>
<comment type="similarity">
    <text evidence="4">Belongs to the L/F-transferase family.</text>
</comment>
<keyword evidence="2 4" id="KW-0808">Transferase</keyword>
<comment type="caution">
    <text evidence="5">The sequence shown here is derived from an EMBL/GenBank/DDBJ whole genome shotgun (WGS) entry which is preliminary data.</text>
</comment>
<comment type="function">
    <text evidence="4">Functions in the N-end rule pathway of protein degradation where it conjugates Leu, Phe and, less efficiently, Met from aminoacyl-tRNAs to the N-termini of proteins containing an N-terminal arginine or lysine.</text>
</comment>
<dbReference type="Gene3D" id="3.40.630.70">
    <property type="entry name" value="Leucyl/phenylalanyl-tRNA-protein transferase, C-terminal domain"/>
    <property type="match status" value="1"/>
</dbReference>
<dbReference type="Pfam" id="PF03588">
    <property type="entry name" value="Leu_Phe_trans"/>
    <property type="match status" value="1"/>
</dbReference>
<organism evidence="5 6">
    <name type="scientific">Marinospirillum alkalitolerans</name>
    <dbReference type="NCBI Taxonomy" id="3123374"/>
    <lineage>
        <taxon>Bacteria</taxon>
        <taxon>Pseudomonadati</taxon>
        <taxon>Pseudomonadota</taxon>
        <taxon>Gammaproteobacteria</taxon>
        <taxon>Oceanospirillales</taxon>
        <taxon>Oceanospirillaceae</taxon>
        <taxon>Marinospirillum</taxon>
    </lineage>
</organism>
<keyword evidence="6" id="KW-1185">Reference proteome</keyword>
<keyword evidence="3 4" id="KW-0012">Acyltransferase</keyword>
<name>A0ABW8PZX0_9GAMM</name>
<evidence type="ECO:0000256" key="2">
    <source>
        <dbReference type="ARBA" id="ARBA00022679"/>
    </source>
</evidence>
<evidence type="ECO:0000313" key="6">
    <source>
        <dbReference type="Proteomes" id="UP001621714"/>
    </source>
</evidence>
<dbReference type="PANTHER" id="PTHR30098:SF2">
    <property type="entry name" value="LEUCYL_PHENYLALANYL-TRNA--PROTEIN TRANSFERASE"/>
    <property type="match status" value="1"/>
</dbReference>
<dbReference type="SUPFAM" id="SSF55729">
    <property type="entry name" value="Acyl-CoA N-acyltransferases (Nat)"/>
    <property type="match status" value="1"/>
</dbReference>
<dbReference type="PANTHER" id="PTHR30098">
    <property type="entry name" value="LEUCYL/PHENYLALANYL-TRNA--PROTEIN TRANSFERASE"/>
    <property type="match status" value="1"/>
</dbReference>
<dbReference type="Proteomes" id="UP001621714">
    <property type="component" value="Unassembled WGS sequence"/>
</dbReference>
<evidence type="ECO:0000256" key="4">
    <source>
        <dbReference type="HAMAP-Rule" id="MF_00688"/>
    </source>
</evidence>
<dbReference type="Gene3D" id="3.30.70.3550">
    <property type="entry name" value="Leucyl/phenylalanyl-tRNA-protein transferase, N-terminal domain"/>
    <property type="match status" value="1"/>
</dbReference>
<dbReference type="EC" id="2.3.2.6" evidence="4"/>
<dbReference type="NCBIfam" id="TIGR00667">
    <property type="entry name" value="aat"/>
    <property type="match status" value="1"/>
</dbReference>
<dbReference type="InterPro" id="IPR042221">
    <property type="entry name" value="Leu/Phe-tRNA_Trfase_N"/>
</dbReference>
<dbReference type="InterPro" id="IPR004616">
    <property type="entry name" value="Leu/Phe-tRNA_Trfase"/>
</dbReference>
<dbReference type="RefSeq" id="WP_405339099.1">
    <property type="nucleotide sequence ID" value="NZ_JBANFI010000004.1"/>
</dbReference>
<evidence type="ECO:0000313" key="5">
    <source>
        <dbReference type="EMBL" id="MFK7160917.1"/>
    </source>
</evidence>
<reference evidence="5 6" key="1">
    <citation type="submission" date="2024-02" db="EMBL/GenBank/DDBJ databases">
        <title>Marinospirillum sp. MEB 164 isolated from Lonar lake sediment.</title>
        <authorList>
            <person name="Joshi A."/>
            <person name="Thite S."/>
        </authorList>
    </citation>
    <scope>NUCLEOTIDE SEQUENCE [LARGE SCALE GENOMIC DNA]</scope>
    <source>
        <strain evidence="5 6">MEB164</strain>
    </source>
</reference>
<accession>A0ABW8PZX0</accession>